<comment type="caution">
    <text evidence="3">The sequence shown here is derived from an EMBL/GenBank/DDBJ whole genome shotgun (WGS) entry which is preliminary data.</text>
</comment>
<dbReference type="RefSeq" id="WP_386412051.1">
    <property type="nucleotide sequence ID" value="NZ_JBHSZO010000004.1"/>
</dbReference>
<evidence type="ECO:0008006" key="5">
    <source>
        <dbReference type="Google" id="ProtNLM"/>
    </source>
</evidence>
<evidence type="ECO:0000256" key="1">
    <source>
        <dbReference type="SAM" id="MobiDB-lite"/>
    </source>
</evidence>
<evidence type="ECO:0000313" key="4">
    <source>
        <dbReference type="Proteomes" id="UP001596413"/>
    </source>
</evidence>
<feature type="compositionally biased region" description="Pro residues" evidence="1">
    <location>
        <begin position="24"/>
        <end position="40"/>
    </location>
</feature>
<feature type="compositionally biased region" description="Low complexity" evidence="1">
    <location>
        <begin position="135"/>
        <end position="151"/>
    </location>
</feature>
<sequence>MTARWDADAQAWVEDRAQPTTQPLLPPPALPPPPVLPPPGAGEGDLASYPTVHSQETGPASPPYPAPGDGSEARRNRTRALTIALAMALVLAAGTGGYLLFGREDDGTRAASTQSPAPADPTADPTADLTEEPTQDPTSSPSPEETDPASPQGRVPPEGYYFMTEQDFLLVAPADWDREARNSITWYRSPENPEREVIQVWRAAEDVTTPLDLVELAENGDQGLSGRPGYEQHAKGSATDPTGQNLDSAELDYSWQGDNGGVRGLYRAIRMPDGALWVVLVSGPPESWPKQQEIQKNVLDYFCLTGSCPYEPVMD</sequence>
<feature type="region of interest" description="Disordered" evidence="1">
    <location>
        <begin position="1"/>
        <end position="74"/>
    </location>
</feature>
<feature type="region of interest" description="Disordered" evidence="1">
    <location>
        <begin position="219"/>
        <end position="253"/>
    </location>
</feature>
<proteinExistence type="predicted"/>
<protein>
    <recommendedName>
        <fullName evidence="5">Serine/arginine repetitive matrix protein 2</fullName>
    </recommendedName>
</protein>
<reference evidence="4" key="1">
    <citation type="journal article" date="2019" name="Int. J. Syst. Evol. Microbiol.">
        <title>The Global Catalogue of Microorganisms (GCM) 10K type strain sequencing project: providing services to taxonomists for standard genome sequencing and annotation.</title>
        <authorList>
            <consortium name="The Broad Institute Genomics Platform"/>
            <consortium name="The Broad Institute Genome Sequencing Center for Infectious Disease"/>
            <person name="Wu L."/>
            <person name="Ma J."/>
        </authorList>
    </citation>
    <scope>NUCLEOTIDE SEQUENCE [LARGE SCALE GENOMIC DNA]</scope>
    <source>
        <strain evidence="4">CGMCC 1.13681</strain>
    </source>
</reference>
<keyword evidence="4" id="KW-1185">Reference proteome</keyword>
<accession>A0ABW2GF35</accession>
<evidence type="ECO:0000256" key="2">
    <source>
        <dbReference type="SAM" id="Phobius"/>
    </source>
</evidence>
<organism evidence="3 4">
    <name type="scientific">Streptomyces polyrhachis</name>
    <dbReference type="NCBI Taxonomy" id="1282885"/>
    <lineage>
        <taxon>Bacteria</taxon>
        <taxon>Bacillati</taxon>
        <taxon>Actinomycetota</taxon>
        <taxon>Actinomycetes</taxon>
        <taxon>Kitasatosporales</taxon>
        <taxon>Streptomycetaceae</taxon>
        <taxon>Streptomyces</taxon>
    </lineage>
</organism>
<feature type="transmembrane region" description="Helical" evidence="2">
    <location>
        <begin position="80"/>
        <end position="101"/>
    </location>
</feature>
<name>A0ABW2GF35_9ACTN</name>
<feature type="compositionally biased region" description="Low complexity" evidence="1">
    <location>
        <begin position="110"/>
        <end position="128"/>
    </location>
</feature>
<keyword evidence="2" id="KW-0812">Transmembrane</keyword>
<keyword evidence="2" id="KW-0472">Membrane</keyword>
<gene>
    <name evidence="3" type="ORF">ACFQLX_04285</name>
</gene>
<keyword evidence="2" id="KW-1133">Transmembrane helix</keyword>
<dbReference type="Proteomes" id="UP001596413">
    <property type="component" value="Unassembled WGS sequence"/>
</dbReference>
<evidence type="ECO:0000313" key="3">
    <source>
        <dbReference type="EMBL" id="MFC7217392.1"/>
    </source>
</evidence>
<feature type="region of interest" description="Disordered" evidence="1">
    <location>
        <begin position="107"/>
        <end position="159"/>
    </location>
</feature>
<dbReference type="EMBL" id="JBHSZO010000004">
    <property type="protein sequence ID" value="MFC7217392.1"/>
    <property type="molecule type" value="Genomic_DNA"/>
</dbReference>